<keyword evidence="2" id="KW-1185">Reference proteome</keyword>
<dbReference type="Proteomes" id="UP001141806">
    <property type="component" value="Unassembled WGS sequence"/>
</dbReference>
<dbReference type="EMBL" id="JAMYWD010000005">
    <property type="protein sequence ID" value="KAJ4971513.1"/>
    <property type="molecule type" value="Genomic_DNA"/>
</dbReference>
<protein>
    <submittedName>
        <fullName evidence="1">Uncharacterized protein</fullName>
    </submittedName>
</protein>
<reference evidence="1" key="1">
    <citation type="journal article" date="2023" name="Plant J.">
        <title>The genome of the king protea, Protea cynaroides.</title>
        <authorList>
            <person name="Chang J."/>
            <person name="Duong T.A."/>
            <person name="Schoeman C."/>
            <person name="Ma X."/>
            <person name="Roodt D."/>
            <person name="Barker N."/>
            <person name="Li Z."/>
            <person name="Van de Peer Y."/>
            <person name="Mizrachi E."/>
        </authorList>
    </citation>
    <scope>NUCLEOTIDE SEQUENCE</scope>
    <source>
        <tissue evidence="1">Young leaves</tissue>
    </source>
</reference>
<accession>A0A9Q0KIZ7</accession>
<dbReference type="OrthoDB" id="1736646at2759"/>
<proteinExistence type="predicted"/>
<sequence length="153" mass="16900">MDLQQSPPKGSLSSGSHRLTRLHLNVILAVARFISKCPNHTDDGPRLQFLQSIQSSFRESFWPQSFGIDSIYAFYFDFLSYVARAVELSPDFTTEIIDTIDGILICAAAIVNDEAGVSRLFLKVVSQNFLSILPKAAENLVSCLSGHIVGEIH</sequence>
<organism evidence="1 2">
    <name type="scientific">Protea cynaroides</name>
    <dbReference type="NCBI Taxonomy" id="273540"/>
    <lineage>
        <taxon>Eukaryota</taxon>
        <taxon>Viridiplantae</taxon>
        <taxon>Streptophyta</taxon>
        <taxon>Embryophyta</taxon>
        <taxon>Tracheophyta</taxon>
        <taxon>Spermatophyta</taxon>
        <taxon>Magnoliopsida</taxon>
        <taxon>Proteales</taxon>
        <taxon>Proteaceae</taxon>
        <taxon>Protea</taxon>
    </lineage>
</organism>
<evidence type="ECO:0000313" key="1">
    <source>
        <dbReference type="EMBL" id="KAJ4971513.1"/>
    </source>
</evidence>
<name>A0A9Q0KIZ7_9MAGN</name>
<evidence type="ECO:0000313" key="2">
    <source>
        <dbReference type="Proteomes" id="UP001141806"/>
    </source>
</evidence>
<dbReference type="AlphaFoldDB" id="A0A9Q0KIZ7"/>
<gene>
    <name evidence="1" type="ORF">NE237_004612</name>
</gene>
<comment type="caution">
    <text evidence="1">The sequence shown here is derived from an EMBL/GenBank/DDBJ whole genome shotgun (WGS) entry which is preliminary data.</text>
</comment>